<evidence type="ECO:0000313" key="8">
    <source>
        <dbReference type="Proteomes" id="UP000813461"/>
    </source>
</evidence>
<dbReference type="Proteomes" id="UP000813461">
    <property type="component" value="Unassembled WGS sequence"/>
</dbReference>
<evidence type="ECO:0000256" key="4">
    <source>
        <dbReference type="ARBA" id="ARBA00023239"/>
    </source>
</evidence>
<dbReference type="PANTHER" id="PTHR33337:SF30">
    <property type="entry name" value="DUF636 DOMAIN PROTEIN (AFU_ORTHOLOGUE AFUA_1G03180)"/>
    <property type="match status" value="1"/>
</dbReference>
<keyword evidence="2" id="KW-0479">Metal-binding</keyword>
<evidence type="ECO:0000313" key="7">
    <source>
        <dbReference type="EMBL" id="KAH7079770.1"/>
    </source>
</evidence>
<dbReference type="GO" id="GO:0016846">
    <property type="term" value="F:carbon-sulfur lyase activity"/>
    <property type="evidence" value="ECO:0007669"/>
    <property type="project" value="InterPro"/>
</dbReference>
<name>A0A8K0VV93_9PLEO</name>
<feature type="region of interest" description="Disordered" evidence="5">
    <location>
        <begin position="149"/>
        <end position="170"/>
    </location>
</feature>
<dbReference type="InterPro" id="IPR011057">
    <property type="entry name" value="Mss4-like_sf"/>
</dbReference>
<dbReference type="AlphaFoldDB" id="A0A8K0VV93"/>
<keyword evidence="4" id="KW-0456">Lyase</keyword>
<comment type="caution">
    <text evidence="7">The sequence shown here is derived from an EMBL/GenBank/DDBJ whole genome shotgun (WGS) entry which is preliminary data.</text>
</comment>
<evidence type="ECO:0000256" key="5">
    <source>
        <dbReference type="SAM" id="MobiDB-lite"/>
    </source>
</evidence>
<keyword evidence="3" id="KW-0862">Zinc</keyword>
<dbReference type="Pfam" id="PF04828">
    <property type="entry name" value="GFA"/>
    <property type="match status" value="1"/>
</dbReference>
<evidence type="ECO:0000259" key="6">
    <source>
        <dbReference type="PROSITE" id="PS51891"/>
    </source>
</evidence>
<keyword evidence="8" id="KW-1185">Reference proteome</keyword>
<dbReference type="OrthoDB" id="5422068at2759"/>
<dbReference type="Gene3D" id="3.90.1590.10">
    <property type="entry name" value="glutathione-dependent formaldehyde- activating enzyme (gfa)"/>
    <property type="match status" value="2"/>
</dbReference>
<dbReference type="SUPFAM" id="SSF51316">
    <property type="entry name" value="Mss4-like"/>
    <property type="match status" value="2"/>
</dbReference>
<protein>
    <submittedName>
        <fullName evidence="7">Mss4-like protein</fullName>
    </submittedName>
</protein>
<proteinExistence type="inferred from homology"/>
<evidence type="ECO:0000256" key="2">
    <source>
        <dbReference type="ARBA" id="ARBA00022723"/>
    </source>
</evidence>
<accession>A0A8K0VV93</accession>
<dbReference type="PANTHER" id="PTHR33337">
    <property type="entry name" value="GFA DOMAIN-CONTAINING PROTEIN"/>
    <property type="match status" value="1"/>
</dbReference>
<evidence type="ECO:0000256" key="3">
    <source>
        <dbReference type="ARBA" id="ARBA00022833"/>
    </source>
</evidence>
<feature type="compositionally biased region" description="Basic and acidic residues" evidence="5">
    <location>
        <begin position="158"/>
        <end position="169"/>
    </location>
</feature>
<dbReference type="InterPro" id="IPR006913">
    <property type="entry name" value="CENP-V/GFA"/>
</dbReference>
<sequence>MATKHLTVSCHCGIVTHTFPVPTSSLPLLSHLCSCDISRRISGSLLTSYINITHPTPLDPYPAKPDTSHCTAYKSSDILRRWFCTHCGTHMYLEYAGDGHFEAATGTVRVDREGDGIVRFESCMWIGDTRDGGASVWVREIGGRVVERWDGDAGGSEKLPHEDTDAQDAKDEDEIKIEIGPVHAHCHCHGVQFWITPPDNNSKDAASPFPDLMIPHYLSSSESANPDNKTWWLRTDGSKTKYLAGTCTCASCRRVSGFDITFWAFIPVSNIFLSPPLPSSDSSAAADSATRATPFPPWPQGSDFPTWGTMRTYASSPGVTRSFCSVCGANIFWAGDAEYTGRKGVLDVAVGLLDARSGARAEEMLRWWTERVSFVEEGVHRGLCVELEGGLKEWGKGRKGE</sequence>
<dbReference type="GO" id="GO:0046872">
    <property type="term" value="F:metal ion binding"/>
    <property type="evidence" value="ECO:0007669"/>
    <property type="project" value="UniProtKB-KW"/>
</dbReference>
<gene>
    <name evidence="7" type="ORF">FB567DRAFT_449605</name>
</gene>
<comment type="similarity">
    <text evidence="1">Belongs to the Gfa family.</text>
</comment>
<dbReference type="PROSITE" id="PS51891">
    <property type="entry name" value="CENP_V_GFA"/>
    <property type="match status" value="1"/>
</dbReference>
<organism evidence="7 8">
    <name type="scientific">Paraphoma chrysanthemicola</name>
    <dbReference type="NCBI Taxonomy" id="798071"/>
    <lineage>
        <taxon>Eukaryota</taxon>
        <taxon>Fungi</taxon>
        <taxon>Dikarya</taxon>
        <taxon>Ascomycota</taxon>
        <taxon>Pezizomycotina</taxon>
        <taxon>Dothideomycetes</taxon>
        <taxon>Pleosporomycetidae</taxon>
        <taxon>Pleosporales</taxon>
        <taxon>Pleosporineae</taxon>
        <taxon>Phaeosphaeriaceae</taxon>
        <taxon>Paraphoma</taxon>
    </lineage>
</organism>
<evidence type="ECO:0000256" key="1">
    <source>
        <dbReference type="ARBA" id="ARBA00005495"/>
    </source>
</evidence>
<reference evidence="7" key="1">
    <citation type="journal article" date="2021" name="Nat. Commun.">
        <title>Genetic determinants of endophytism in the Arabidopsis root mycobiome.</title>
        <authorList>
            <person name="Mesny F."/>
            <person name="Miyauchi S."/>
            <person name="Thiergart T."/>
            <person name="Pickel B."/>
            <person name="Atanasova L."/>
            <person name="Karlsson M."/>
            <person name="Huettel B."/>
            <person name="Barry K.W."/>
            <person name="Haridas S."/>
            <person name="Chen C."/>
            <person name="Bauer D."/>
            <person name="Andreopoulos W."/>
            <person name="Pangilinan J."/>
            <person name="LaButti K."/>
            <person name="Riley R."/>
            <person name="Lipzen A."/>
            <person name="Clum A."/>
            <person name="Drula E."/>
            <person name="Henrissat B."/>
            <person name="Kohler A."/>
            <person name="Grigoriev I.V."/>
            <person name="Martin F.M."/>
            <person name="Hacquard S."/>
        </authorList>
    </citation>
    <scope>NUCLEOTIDE SEQUENCE</scope>
    <source>
        <strain evidence="7">MPI-SDFR-AT-0120</strain>
    </source>
</reference>
<feature type="domain" description="CENP-V/GFA" evidence="6">
    <location>
        <begin position="6"/>
        <end position="121"/>
    </location>
</feature>
<dbReference type="EMBL" id="JAGMVJ010000016">
    <property type="protein sequence ID" value="KAH7079770.1"/>
    <property type="molecule type" value="Genomic_DNA"/>
</dbReference>